<dbReference type="AlphaFoldDB" id="A0A840GKX0"/>
<dbReference type="EMBL" id="JACIGE010000014">
    <property type="protein sequence ID" value="MBB4248809.1"/>
    <property type="molecule type" value="Genomic_DNA"/>
</dbReference>
<name>A0A840GKX0_RHOTE</name>
<feature type="compositionally biased region" description="Polar residues" evidence="1">
    <location>
        <begin position="1"/>
        <end position="20"/>
    </location>
</feature>
<comment type="caution">
    <text evidence="2">The sequence shown here is derived from an EMBL/GenBank/DDBJ whole genome shotgun (WGS) entry which is preliminary data.</text>
</comment>
<feature type="compositionally biased region" description="Low complexity" evidence="1">
    <location>
        <begin position="21"/>
        <end position="35"/>
    </location>
</feature>
<evidence type="ECO:0000256" key="1">
    <source>
        <dbReference type="SAM" id="MobiDB-lite"/>
    </source>
</evidence>
<organism evidence="2 3">
    <name type="scientific">Rhodocyclus tenuis</name>
    <name type="common">Rhodospirillum tenue</name>
    <dbReference type="NCBI Taxonomy" id="1066"/>
    <lineage>
        <taxon>Bacteria</taxon>
        <taxon>Pseudomonadati</taxon>
        <taxon>Pseudomonadota</taxon>
        <taxon>Betaproteobacteria</taxon>
        <taxon>Rhodocyclales</taxon>
        <taxon>Rhodocyclaceae</taxon>
        <taxon>Rhodocyclus</taxon>
    </lineage>
</organism>
<evidence type="ECO:0000313" key="2">
    <source>
        <dbReference type="EMBL" id="MBB4248809.1"/>
    </source>
</evidence>
<dbReference type="Proteomes" id="UP000587070">
    <property type="component" value="Unassembled WGS sequence"/>
</dbReference>
<feature type="region of interest" description="Disordered" evidence="1">
    <location>
        <begin position="1"/>
        <end position="50"/>
    </location>
</feature>
<feature type="compositionally biased region" description="Polar residues" evidence="1">
    <location>
        <begin position="37"/>
        <end position="50"/>
    </location>
</feature>
<gene>
    <name evidence="2" type="ORF">GGD90_003209</name>
</gene>
<reference evidence="2 3" key="1">
    <citation type="submission" date="2020-08" db="EMBL/GenBank/DDBJ databases">
        <title>Genome sequencing of Purple Non-Sulfur Bacteria from various extreme environments.</title>
        <authorList>
            <person name="Mayer M."/>
        </authorList>
    </citation>
    <scope>NUCLEOTIDE SEQUENCE [LARGE SCALE GENOMIC DNA]</scope>
    <source>
        <strain evidence="2 3">2761</strain>
    </source>
</reference>
<accession>A0A840GKX0</accession>
<evidence type="ECO:0000313" key="3">
    <source>
        <dbReference type="Proteomes" id="UP000587070"/>
    </source>
</evidence>
<proteinExistence type="predicted"/>
<keyword evidence="3" id="KW-1185">Reference proteome</keyword>
<protein>
    <submittedName>
        <fullName evidence="2">Uncharacterized protein</fullName>
    </submittedName>
</protein>
<sequence>MNRTNANHKSNQSNPNSPAYQQVNNNRSNQGNPNNPAYHSSRGTTAGQKK</sequence>